<dbReference type="GO" id="GO:0042393">
    <property type="term" value="F:histone binding"/>
    <property type="evidence" value="ECO:0007669"/>
    <property type="project" value="TreeGrafter"/>
</dbReference>
<dbReference type="GO" id="GO:0031011">
    <property type="term" value="C:Ino80 complex"/>
    <property type="evidence" value="ECO:0007669"/>
    <property type="project" value="UniProtKB-UniRule"/>
</dbReference>
<keyword evidence="2" id="KW-0479">Metal-binding</keyword>
<comment type="domain">
    <text evidence="8">The DBINO region is involved in binding to DNA.</text>
</comment>
<protein>
    <recommendedName>
        <fullName evidence="8">Chromatin-remodeling ATPase INO80</fullName>
        <ecNumber evidence="8">3.6.4.-</ecNumber>
    </recommendedName>
</protein>
<keyword evidence="7 8" id="KW-0238">DNA-binding</keyword>
<comment type="catalytic activity">
    <reaction evidence="8">
        <text>ATP + H2O = ADP + phosphate + H(+)</text>
        <dbReference type="Rhea" id="RHEA:13065"/>
        <dbReference type="ChEBI" id="CHEBI:15377"/>
        <dbReference type="ChEBI" id="CHEBI:15378"/>
        <dbReference type="ChEBI" id="CHEBI:30616"/>
        <dbReference type="ChEBI" id="CHEBI:43474"/>
        <dbReference type="ChEBI" id="CHEBI:456216"/>
    </reaction>
</comment>
<evidence type="ECO:0000256" key="2">
    <source>
        <dbReference type="ARBA" id="ARBA00022723"/>
    </source>
</evidence>
<dbReference type="GO" id="GO:0003677">
    <property type="term" value="F:DNA binding"/>
    <property type="evidence" value="ECO:0007669"/>
    <property type="project" value="UniProtKB-UniRule"/>
</dbReference>
<feature type="region of interest" description="Disordered" evidence="9">
    <location>
        <begin position="617"/>
        <end position="671"/>
    </location>
</feature>
<dbReference type="GO" id="GO:0005524">
    <property type="term" value="F:ATP binding"/>
    <property type="evidence" value="ECO:0007669"/>
    <property type="project" value="UniProtKB-UniRule"/>
</dbReference>
<comment type="subunit">
    <text evidence="8">Component of the INO80 chromatin-remodeling complex.</text>
</comment>
<feature type="compositionally biased region" description="Acidic residues" evidence="9">
    <location>
        <begin position="765"/>
        <end position="783"/>
    </location>
</feature>
<dbReference type="InterPro" id="IPR050520">
    <property type="entry name" value="INO80/SWR1_helicase"/>
</dbReference>
<gene>
    <name evidence="11" type="ORF">DYB32_003972</name>
</gene>
<keyword evidence="8" id="KW-0234">DNA repair</keyword>
<sequence>MMALQLTEIESLEIRTPRVEFDPHAVDDVDAEAVLPVGPSQTEPGMDKVARKKQCGKIEFEACLVGTELHGRLPDQGALLGDVYDEIPDESDEVVYDALEKAYNAAFSNSTMDRVERDRKFHEQVTKVHVHHRSRPFQKRQCSAESFNAWKERLLEGRKEAFFAVLKTKAWDDLNDYREYFIQQHQRKLNALRNRKLEQGVNAAAIWRDDIVRGTCAVHVAATNMDEHCSRRKAQLRDLVTRCRDLQLKRQTRLKSKDAFGDKKLSSSSATHVSATDAHHVKDADETAALSRQTKKNGAAGNPIMVIPWTSSSKWTWLENEASMEDHPDKSGIVQAILEGPAVTPDIHRRMKGLYKQGVNGVLIPTVSNAISAYHQVTALLADVAFVEGKWGPHLIVTPHFHDWEGAISSLCPSLRVLPYWGNAEDRRTLRQQWTRRHDRHEDAFHVVLTTYRALFEDAAHFQHMLWQVVTFDAACTAAAALDGGYSQWAGLALGLRCRQRWFMLETDADIDLRLLLHFVGPALFDSKQKAMVRTNPAEERAELVALDATPVMEYVLANPDDTMVGPSEMDLLEKYQRLNHRAKIVVDTKRLMLRTPTTPLFENPIALSLPKPTVTAAQSTMNNNSGASHHSHTSGSTCTSGGVPAHSSSASSAPQKPTRRSTGGGGNKKRVTRCGKCPGCLSGDCMECGHCQDMKKYGGPGLRKQSCKNRKCTNPQVLGSVGGDDDETKPTDEFLDASSDSSGGDTSESEVDDDTSRHVVPAPDSDDEVDSMDSDDAADDDNAPIKSSKGGRSKASRAAAAAAASSRTRVMRCGVCVGCLAGDCLKCRHCQDMKKYGGPGLRKQSCKSRKCVTPKVVLLNQGQDDENSDMILYDEQQHTPKSSAGGSATPSSFSALVSSTSATPGASSTSSSVGKMAVTTPLWERETMAEAASVLAPLLHMQSQLNRFLKITCLRCNAKFLNQSIKSLHDVVVHQHSVAVPRWQRAFVRDRLGTIECQYSLIATDPRRKKPLDFEPVGYAKLVVRAFWTTRGLGGVRYN</sequence>
<reference evidence="11 12" key="1">
    <citation type="submission" date="2018-08" db="EMBL/GenBank/DDBJ databases">
        <title>Aphanomyces genome sequencing and annotation.</title>
        <authorList>
            <person name="Minardi D."/>
            <person name="Oidtmann B."/>
            <person name="Van Der Giezen M."/>
            <person name="Studholme D.J."/>
        </authorList>
    </citation>
    <scope>NUCLEOTIDE SEQUENCE [LARGE SCALE GENOMIC DNA]</scope>
    <source>
        <strain evidence="11 12">NJM0002</strain>
    </source>
</reference>
<dbReference type="Pfam" id="PF00176">
    <property type="entry name" value="SNF2-rel_dom"/>
    <property type="match status" value="1"/>
</dbReference>
<dbReference type="GO" id="GO:0016887">
    <property type="term" value="F:ATP hydrolysis activity"/>
    <property type="evidence" value="ECO:0007669"/>
    <property type="project" value="TreeGrafter"/>
</dbReference>
<feature type="region of interest" description="Disordered" evidence="9">
    <location>
        <begin position="701"/>
        <end position="796"/>
    </location>
</feature>
<evidence type="ECO:0000256" key="5">
    <source>
        <dbReference type="ARBA" id="ARBA00022833"/>
    </source>
</evidence>
<keyword evidence="3" id="KW-0547">Nucleotide-binding</keyword>
<feature type="domain" description="CXXC-type" evidence="10">
    <location>
        <begin position="667"/>
        <end position="714"/>
    </location>
</feature>
<keyword evidence="6 8" id="KW-0067">ATP-binding</keyword>
<comment type="similarity">
    <text evidence="8">Belongs to the SNF2/RAD54 helicase family.</text>
</comment>
<proteinExistence type="inferred from homology"/>
<dbReference type="Pfam" id="PF02008">
    <property type="entry name" value="zf-CXXC"/>
    <property type="match status" value="2"/>
</dbReference>
<dbReference type="SUPFAM" id="SSF52540">
    <property type="entry name" value="P-loop containing nucleoside triphosphate hydrolases"/>
    <property type="match status" value="1"/>
</dbReference>
<comment type="subcellular location">
    <subcellularLocation>
        <location evidence="1 8">Nucleus</location>
    </subcellularLocation>
</comment>
<comment type="function">
    <text evidence="8">ATPase component of the INO80 complex which remodels chromatin by shifting nucleosomes and is involved in DNA repair.</text>
</comment>
<organism evidence="11 12">
    <name type="scientific">Aphanomyces invadans</name>
    <dbReference type="NCBI Taxonomy" id="157072"/>
    <lineage>
        <taxon>Eukaryota</taxon>
        <taxon>Sar</taxon>
        <taxon>Stramenopiles</taxon>
        <taxon>Oomycota</taxon>
        <taxon>Saprolegniomycetes</taxon>
        <taxon>Saprolegniales</taxon>
        <taxon>Verrucalvaceae</taxon>
        <taxon>Aphanomyces</taxon>
    </lineage>
</organism>
<feature type="region of interest" description="Disordered" evidence="9">
    <location>
        <begin position="259"/>
        <end position="303"/>
    </location>
</feature>
<evidence type="ECO:0000256" key="1">
    <source>
        <dbReference type="ARBA" id="ARBA00004123"/>
    </source>
</evidence>
<keyword evidence="12" id="KW-1185">Reference proteome</keyword>
<evidence type="ECO:0000256" key="7">
    <source>
        <dbReference type="ARBA" id="ARBA00023125"/>
    </source>
</evidence>
<evidence type="ECO:0000313" key="12">
    <source>
        <dbReference type="Proteomes" id="UP000285060"/>
    </source>
</evidence>
<dbReference type="AlphaFoldDB" id="A0A3R6YAC6"/>
<dbReference type="InterPro" id="IPR002857">
    <property type="entry name" value="Znf_CXXC"/>
</dbReference>
<evidence type="ECO:0000313" key="11">
    <source>
        <dbReference type="EMBL" id="RHY30852.1"/>
    </source>
</evidence>
<accession>A0A3R6YAC6</accession>
<feature type="domain" description="CXXC-type" evidence="10">
    <location>
        <begin position="806"/>
        <end position="853"/>
    </location>
</feature>
<dbReference type="InterPro" id="IPR038718">
    <property type="entry name" value="SNF2-like_sf"/>
</dbReference>
<dbReference type="GO" id="GO:0008270">
    <property type="term" value="F:zinc ion binding"/>
    <property type="evidence" value="ECO:0007669"/>
    <property type="project" value="UniProtKB-KW"/>
</dbReference>
<keyword evidence="4" id="KW-0863">Zinc-finger</keyword>
<dbReference type="EMBL" id="QUSY01000269">
    <property type="protein sequence ID" value="RHY30852.1"/>
    <property type="molecule type" value="Genomic_DNA"/>
</dbReference>
<name>A0A3R6YAC6_9STRA</name>
<evidence type="ECO:0000256" key="8">
    <source>
        <dbReference type="RuleBase" id="RU368001"/>
    </source>
</evidence>
<dbReference type="Gene3D" id="3.40.50.10810">
    <property type="entry name" value="Tandem AAA-ATPase domain"/>
    <property type="match status" value="1"/>
</dbReference>
<dbReference type="InterPro" id="IPR000330">
    <property type="entry name" value="SNF2_N"/>
</dbReference>
<dbReference type="PANTHER" id="PTHR45685:SF2">
    <property type="entry name" value="CHROMATIN-REMODELING ATPASE INO80"/>
    <property type="match status" value="1"/>
</dbReference>
<dbReference type="InterPro" id="IPR027417">
    <property type="entry name" value="P-loop_NTPase"/>
</dbReference>
<dbReference type="Proteomes" id="UP000285060">
    <property type="component" value="Unassembled WGS sequence"/>
</dbReference>
<dbReference type="GO" id="GO:0006338">
    <property type="term" value="P:chromatin remodeling"/>
    <property type="evidence" value="ECO:0007669"/>
    <property type="project" value="UniProtKB-UniRule"/>
</dbReference>
<evidence type="ECO:0000256" key="4">
    <source>
        <dbReference type="ARBA" id="ARBA00022771"/>
    </source>
</evidence>
<keyword evidence="5" id="KW-0862">Zinc</keyword>
<evidence type="ECO:0000256" key="9">
    <source>
        <dbReference type="SAM" id="MobiDB-lite"/>
    </source>
</evidence>
<feature type="compositionally biased region" description="Low complexity" evidence="9">
    <location>
        <begin position="623"/>
        <end position="654"/>
    </location>
</feature>
<dbReference type="VEuPathDB" id="FungiDB:H310_12278"/>
<keyword evidence="8" id="KW-0227">DNA damage</keyword>
<dbReference type="PROSITE" id="PS51058">
    <property type="entry name" value="ZF_CXXC"/>
    <property type="match status" value="2"/>
</dbReference>
<dbReference type="PANTHER" id="PTHR45685">
    <property type="entry name" value="HELICASE SRCAP-RELATED"/>
    <property type="match status" value="1"/>
</dbReference>
<comment type="caution">
    <text evidence="11">The sequence shown here is derived from an EMBL/GenBank/DDBJ whole genome shotgun (WGS) entry which is preliminary data.</text>
</comment>
<keyword evidence="8" id="KW-0378">Hydrolase</keyword>
<evidence type="ECO:0000259" key="10">
    <source>
        <dbReference type="PROSITE" id="PS51058"/>
    </source>
</evidence>
<evidence type="ECO:0000256" key="6">
    <source>
        <dbReference type="ARBA" id="ARBA00022840"/>
    </source>
</evidence>
<dbReference type="GO" id="GO:0006281">
    <property type="term" value="P:DNA repair"/>
    <property type="evidence" value="ECO:0007669"/>
    <property type="project" value="UniProtKB-UniRule"/>
</dbReference>
<dbReference type="EC" id="3.6.4.-" evidence="8"/>
<evidence type="ECO:0000256" key="3">
    <source>
        <dbReference type="ARBA" id="ARBA00022741"/>
    </source>
</evidence>